<evidence type="ECO:0000256" key="1">
    <source>
        <dbReference type="SAM" id="MobiDB-lite"/>
    </source>
</evidence>
<keyword evidence="6" id="KW-1185">Reference proteome</keyword>
<proteinExistence type="predicted"/>
<feature type="transmembrane region" description="Helical" evidence="2">
    <location>
        <begin position="847"/>
        <end position="869"/>
    </location>
</feature>
<dbReference type="InterPro" id="IPR006621">
    <property type="entry name" value="Nose-resist-to-fluoxetine_N"/>
</dbReference>
<dbReference type="AlphaFoldDB" id="A0A8S4S140"/>
<evidence type="ECO:0000259" key="4">
    <source>
        <dbReference type="SMART" id="SM00703"/>
    </source>
</evidence>
<feature type="compositionally biased region" description="Acidic residues" evidence="1">
    <location>
        <begin position="515"/>
        <end position="532"/>
    </location>
</feature>
<reference evidence="5" key="1">
    <citation type="submission" date="2022-03" db="EMBL/GenBank/DDBJ databases">
        <authorList>
            <person name="Lindestad O."/>
        </authorList>
    </citation>
    <scope>NUCLEOTIDE SEQUENCE</scope>
</reference>
<feature type="transmembrane region" description="Helical" evidence="2">
    <location>
        <begin position="817"/>
        <end position="835"/>
    </location>
</feature>
<keyword evidence="2" id="KW-1133">Transmembrane helix</keyword>
<evidence type="ECO:0000256" key="2">
    <source>
        <dbReference type="SAM" id="Phobius"/>
    </source>
</evidence>
<name>A0A8S4S140_9NEOP</name>
<dbReference type="Proteomes" id="UP000838756">
    <property type="component" value="Unassembled WGS sequence"/>
</dbReference>
<dbReference type="InterPro" id="IPR052728">
    <property type="entry name" value="O2_lipid_transport_reg"/>
</dbReference>
<feature type="chain" id="PRO_5035876220" evidence="3">
    <location>
        <begin position="25"/>
        <end position="1108"/>
    </location>
</feature>
<feature type="compositionally biased region" description="Basic and acidic residues" evidence="1">
    <location>
        <begin position="113"/>
        <end position="130"/>
    </location>
</feature>
<sequence length="1108" mass="126020">MVSHRSTLALILIFVPILVTVISAFRVRLPGGSHEVKSERRHKCEDCGVSDFSLDPVVHSFKKESAKRTLDDIKKVLSEKRHLFEEKLAKDDEQDDDENENGDDDESDSVKASSERLKKVETKSNLDTKSRSKKVSLILDFNDDDDDDDDSEVEDDDDYDLPKLSDHKKPVVVDSKIHIDDKEKSTTLVKPLLKPSVITKDKKEYVIDNNDKDDITGQTKQKVDISSIKTVLKESLKSKAEIEKPLKTTPKVEIKSDNEKDLKQSVKDLPKIKIISKSKDIPIVSEPNEKAVKSEAKEKEKTKPKSSDKESVKISKSLAEDVLQKKTIPESKKSAVLTSEEKIDTKRDTPRSDSKDSRLQHISDVLHRRNLLHSEFEDFYAFFPTFAPNFSRVHNPECRRHGQILLRQLRGTKLWALNMLDATAKIPSGLLQGNGIQLGDFDQCLGIRARVQLDTGSIVKIQGKYCLAMIDVKAEHPDLEAPVHLAQSRNLSLYATVISLVFIATLQDYLGTNNSEEETTEEGKSDEEEDDEKQGKEKQKKSSDGFLSSFSLYNTLGRLVAPASSEEIACIHGVRAVATVALLFAHKFLPIALTPYTNRLKISEIVTSPLLSWCRAGWMFTDCFLLISGTLTSYRKSTSDTMASKLLSRYFRLTPALFAVVVFYAYIWDNISSGPMWGTLVTRNVELCQQGWWWNLLYVQNYFGFEDMCAPQTHHMAIDFQLTILGGILVWAIQSDVPFSGTVTQLLHLLAAYSRYTTFRDHRLTALAYQGVSVSQLYRTGRLSYTSILHRCSPYLIGISLGLALRKKSGISKLLSFLGWFTCASLWGLVLWAGADSGYFDYRYDVTFAAIYATLAPFATALGFAWMIYAVHKNSNGYLSQLLCSRPLLFISRISYAVYLIQFIVYLTKTATVRSPKEFSYTTLFDIQEIFTIVFSSILLTITLVIPLQSVPKISFESKTETVEENDTEKETTEQNDVHNKQENDIKLEKEQLSREVPQRRSFMAHREVLEEIPEVDVEYETQRDSNEALEEILEEEDDLEEEMEEKEDEDLEIIEEEQGEEDEEGPEATQYLTRSFSGENEQDIDEWEWTTNGNDRGSQHFRYSRKE</sequence>
<gene>
    <name evidence="5" type="primary">jg12881</name>
    <name evidence="5" type="ORF">PAEG_LOCUS19682</name>
</gene>
<feature type="transmembrane region" description="Helical" evidence="2">
    <location>
        <begin position="890"/>
        <end position="907"/>
    </location>
</feature>
<feature type="transmembrane region" description="Helical" evidence="2">
    <location>
        <begin position="927"/>
        <end position="948"/>
    </location>
</feature>
<organism evidence="5 6">
    <name type="scientific">Pararge aegeria aegeria</name>
    <dbReference type="NCBI Taxonomy" id="348720"/>
    <lineage>
        <taxon>Eukaryota</taxon>
        <taxon>Metazoa</taxon>
        <taxon>Ecdysozoa</taxon>
        <taxon>Arthropoda</taxon>
        <taxon>Hexapoda</taxon>
        <taxon>Insecta</taxon>
        <taxon>Pterygota</taxon>
        <taxon>Neoptera</taxon>
        <taxon>Endopterygota</taxon>
        <taxon>Lepidoptera</taxon>
        <taxon>Glossata</taxon>
        <taxon>Ditrysia</taxon>
        <taxon>Papilionoidea</taxon>
        <taxon>Nymphalidae</taxon>
        <taxon>Satyrinae</taxon>
        <taxon>Satyrini</taxon>
        <taxon>Parargina</taxon>
        <taxon>Pararge</taxon>
    </lineage>
</organism>
<feature type="compositionally biased region" description="Basic and acidic residues" evidence="1">
    <location>
        <begin position="533"/>
        <end position="542"/>
    </location>
</feature>
<feature type="region of interest" description="Disordered" evidence="1">
    <location>
        <begin position="331"/>
        <end position="358"/>
    </location>
</feature>
<dbReference type="EMBL" id="CAKXAJ010025751">
    <property type="protein sequence ID" value="CAH2243570.1"/>
    <property type="molecule type" value="Genomic_DNA"/>
</dbReference>
<keyword evidence="3" id="KW-0732">Signal</keyword>
<feature type="region of interest" description="Disordered" evidence="1">
    <location>
        <begin position="1036"/>
        <end position="1108"/>
    </location>
</feature>
<dbReference type="Pfam" id="PF20146">
    <property type="entry name" value="NRF"/>
    <property type="match status" value="1"/>
</dbReference>
<evidence type="ECO:0000313" key="6">
    <source>
        <dbReference type="Proteomes" id="UP000838756"/>
    </source>
</evidence>
<feature type="compositionally biased region" description="Basic and acidic residues" evidence="1">
    <location>
        <begin position="969"/>
        <end position="989"/>
    </location>
</feature>
<feature type="compositionally biased region" description="Acidic residues" evidence="1">
    <location>
        <begin position="92"/>
        <end position="107"/>
    </location>
</feature>
<feature type="signal peptide" evidence="3">
    <location>
        <begin position="1"/>
        <end position="24"/>
    </location>
</feature>
<dbReference type="PANTHER" id="PTHR11161:SF4">
    <property type="entry name" value="DROP DEAD"/>
    <property type="match status" value="1"/>
</dbReference>
<evidence type="ECO:0000256" key="3">
    <source>
        <dbReference type="SAM" id="SignalP"/>
    </source>
</evidence>
<evidence type="ECO:0000313" key="5">
    <source>
        <dbReference type="EMBL" id="CAH2243570.1"/>
    </source>
</evidence>
<feature type="compositionally biased region" description="Acidic residues" evidence="1">
    <location>
        <begin position="1036"/>
        <end position="1067"/>
    </location>
</feature>
<feature type="region of interest" description="Disordered" evidence="1">
    <location>
        <begin position="958"/>
        <end position="989"/>
    </location>
</feature>
<feature type="region of interest" description="Disordered" evidence="1">
    <location>
        <begin position="242"/>
        <end position="262"/>
    </location>
</feature>
<feature type="compositionally biased region" description="Basic and acidic residues" evidence="1">
    <location>
        <begin position="287"/>
        <end position="314"/>
    </location>
</feature>
<feature type="region of interest" description="Disordered" evidence="1">
    <location>
        <begin position="286"/>
        <end position="314"/>
    </location>
</feature>
<dbReference type="PANTHER" id="PTHR11161">
    <property type="entry name" value="O-ACYLTRANSFERASE"/>
    <property type="match status" value="1"/>
</dbReference>
<dbReference type="OrthoDB" id="8196286at2759"/>
<accession>A0A8S4S140</accession>
<protein>
    <submittedName>
        <fullName evidence="5">Jg12881 protein</fullName>
    </submittedName>
</protein>
<keyword evidence="2" id="KW-0812">Transmembrane</keyword>
<keyword evidence="2" id="KW-0472">Membrane</keyword>
<feature type="compositionally biased region" description="Acidic residues" evidence="1">
    <location>
        <begin position="141"/>
        <end position="159"/>
    </location>
</feature>
<comment type="caution">
    <text evidence="5">The sequence shown here is derived from an EMBL/GenBank/DDBJ whole genome shotgun (WGS) entry which is preliminary data.</text>
</comment>
<feature type="domain" description="Nose resistant-to-fluoxetine protein N-terminal" evidence="4">
    <location>
        <begin position="395"/>
        <end position="516"/>
    </location>
</feature>
<feature type="transmembrane region" description="Helical" evidence="2">
    <location>
        <begin position="650"/>
        <end position="668"/>
    </location>
</feature>
<dbReference type="SMART" id="SM00703">
    <property type="entry name" value="NRF"/>
    <property type="match status" value="1"/>
</dbReference>
<feature type="region of interest" description="Disordered" evidence="1">
    <location>
        <begin position="87"/>
        <end position="167"/>
    </location>
</feature>
<feature type="compositionally biased region" description="Polar residues" evidence="1">
    <location>
        <begin position="1071"/>
        <end position="1080"/>
    </location>
</feature>
<feature type="region of interest" description="Disordered" evidence="1">
    <location>
        <begin position="513"/>
        <end position="542"/>
    </location>
</feature>